<sequence length="35" mass="3876">MQVFNLVQSKVACFMGALTLSQFPQIRQAELCCLG</sequence>
<dbReference type="EMBL" id="GBXM01101630">
    <property type="protein sequence ID" value="JAH06947.1"/>
    <property type="molecule type" value="Transcribed_RNA"/>
</dbReference>
<proteinExistence type="predicted"/>
<accession>A0A0E9PRN3</accession>
<reference evidence="1" key="2">
    <citation type="journal article" date="2015" name="Fish Shellfish Immunol.">
        <title>Early steps in the European eel (Anguilla anguilla)-Vibrio vulnificus interaction in the gills: Role of the RtxA13 toxin.</title>
        <authorList>
            <person name="Callol A."/>
            <person name="Pajuelo D."/>
            <person name="Ebbesson L."/>
            <person name="Teles M."/>
            <person name="MacKenzie S."/>
            <person name="Amaro C."/>
        </authorList>
    </citation>
    <scope>NUCLEOTIDE SEQUENCE</scope>
</reference>
<reference evidence="1" key="1">
    <citation type="submission" date="2014-11" db="EMBL/GenBank/DDBJ databases">
        <authorList>
            <person name="Amaro Gonzalez C."/>
        </authorList>
    </citation>
    <scope>NUCLEOTIDE SEQUENCE</scope>
</reference>
<evidence type="ECO:0000313" key="1">
    <source>
        <dbReference type="EMBL" id="JAH06947.1"/>
    </source>
</evidence>
<name>A0A0E9PRN3_ANGAN</name>
<dbReference type="AlphaFoldDB" id="A0A0E9PRN3"/>
<protein>
    <submittedName>
        <fullName evidence="1">Uncharacterized protein</fullName>
    </submittedName>
</protein>
<organism evidence="1">
    <name type="scientific">Anguilla anguilla</name>
    <name type="common">European freshwater eel</name>
    <name type="synonym">Muraena anguilla</name>
    <dbReference type="NCBI Taxonomy" id="7936"/>
    <lineage>
        <taxon>Eukaryota</taxon>
        <taxon>Metazoa</taxon>
        <taxon>Chordata</taxon>
        <taxon>Craniata</taxon>
        <taxon>Vertebrata</taxon>
        <taxon>Euteleostomi</taxon>
        <taxon>Actinopterygii</taxon>
        <taxon>Neopterygii</taxon>
        <taxon>Teleostei</taxon>
        <taxon>Anguilliformes</taxon>
        <taxon>Anguillidae</taxon>
        <taxon>Anguilla</taxon>
    </lineage>
</organism>